<name>A0A7W2INM2_9BURK</name>
<gene>
    <name evidence="3" type="ORF">H3H39_27255</name>
</gene>
<evidence type="ECO:0000313" key="4">
    <source>
        <dbReference type="Proteomes" id="UP000573499"/>
    </source>
</evidence>
<dbReference type="Pfam" id="PF01541">
    <property type="entry name" value="GIY-YIG"/>
    <property type="match status" value="1"/>
</dbReference>
<dbReference type="InterPro" id="IPR000305">
    <property type="entry name" value="GIY-YIG_endonuc"/>
</dbReference>
<dbReference type="Proteomes" id="UP000573499">
    <property type="component" value="Unassembled WGS sequence"/>
</dbReference>
<comment type="caution">
    <text evidence="3">The sequence shown here is derived from an EMBL/GenBank/DDBJ whole genome shotgun (WGS) entry which is preliminary data.</text>
</comment>
<comment type="similarity">
    <text evidence="1">Belongs to the UPF0213 family.</text>
</comment>
<keyword evidence="4" id="KW-1185">Reference proteome</keyword>
<dbReference type="Gene3D" id="3.40.1440.10">
    <property type="entry name" value="GIY-YIG endonuclease"/>
    <property type="match status" value="1"/>
</dbReference>
<dbReference type="PROSITE" id="PS50164">
    <property type="entry name" value="GIY_YIG"/>
    <property type="match status" value="1"/>
</dbReference>
<evidence type="ECO:0000313" key="3">
    <source>
        <dbReference type="EMBL" id="MBA5690736.1"/>
    </source>
</evidence>
<evidence type="ECO:0000256" key="1">
    <source>
        <dbReference type="ARBA" id="ARBA00007435"/>
    </source>
</evidence>
<evidence type="ECO:0000259" key="2">
    <source>
        <dbReference type="PROSITE" id="PS50164"/>
    </source>
</evidence>
<dbReference type="InterPro" id="IPR035901">
    <property type="entry name" value="GIY-YIG_endonuc_sf"/>
</dbReference>
<dbReference type="PANTHER" id="PTHR34477:SF1">
    <property type="entry name" value="UPF0213 PROTEIN YHBQ"/>
    <property type="match status" value="1"/>
</dbReference>
<dbReference type="SUPFAM" id="SSF82771">
    <property type="entry name" value="GIY-YIG endonuclease"/>
    <property type="match status" value="1"/>
</dbReference>
<protein>
    <submittedName>
        <fullName evidence="3">GIY-YIG nuclease family protein</fullName>
    </submittedName>
</protein>
<proteinExistence type="inferred from homology"/>
<dbReference type="InterPro" id="IPR050190">
    <property type="entry name" value="UPF0213_domain"/>
</dbReference>
<dbReference type="PANTHER" id="PTHR34477">
    <property type="entry name" value="UPF0213 PROTEIN YHBQ"/>
    <property type="match status" value="1"/>
</dbReference>
<dbReference type="EMBL" id="JACEZU010000030">
    <property type="protein sequence ID" value="MBA5690736.1"/>
    <property type="molecule type" value="Genomic_DNA"/>
</dbReference>
<dbReference type="AlphaFoldDB" id="A0A7W2INM2"/>
<feature type="domain" description="GIY-YIG" evidence="2">
    <location>
        <begin position="8"/>
        <end position="85"/>
    </location>
</feature>
<accession>A0A7W2INM2</accession>
<reference evidence="3 4" key="1">
    <citation type="submission" date="2020-07" db="EMBL/GenBank/DDBJ databases">
        <title>Novel species isolated from subtropical streams in China.</title>
        <authorList>
            <person name="Lu H."/>
        </authorList>
    </citation>
    <scope>NUCLEOTIDE SEQUENCE [LARGE SCALE GENOMIC DNA]</scope>
    <source>
        <strain evidence="3 4">LX47W</strain>
    </source>
</reference>
<sequence>MAIQVNMATAWTYLLVCAEGITYLGATSNLKRRLHSHNSQNNSGWTKGRKWHLLAARRFETREDAFAYEALLKKDARRRNAWKRQSIPRAEVIFNRHGIEFDVQDWMPRKRRSVQPAPRPDYWAKQNKKLFM</sequence>
<organism evidence="3 4">
    <name type="scientific">Rugamonas apoptosis</name>
    <dbReference type="NCBI Taxonomy" id="2758570"/>
    <lineage>
        <taxon>Bacteria</taxon>
        <taxon>Pseudomonadati</taxon>
        <taxon>Pseudomonadota</taxon>
        <taxon>Betaproteobacteria</taxon>
        <taxon>Burkholderiales</taxon>
        <taxon>Oxalobacteraceae</taxon>
        <taxon>Telluria group</taxon>
        <taxon>Rugamonas</taxon>
    </lineage>
</organism>